<gene>
    <name evidence="1" type="ORF">CGOC_LOCUS3962</name>
</gene>
<dbReference type="OrthoDB" id="5911915at2759"/>
<accession>A0A3P6SQI5</accession>
<evidence type="ECO:0000313" key="2">
    <source>
        <dbReference type="Proteomes" id="UP000271889"/>
    </source>
</evidence>
<dbReference type="AlphaFoldDB" id="A0A3P6SQI5"/>
<protein>
    <submittedName>
        <fullName evidence="1">Uncharacterized protein</fullName>
    </submittedName>
</protein>
<dbReference type="EMBL" id="UYRV01010335">
    <property type="protein sequence ID" value="VDK57364.1"/>
    <property type="molecule type" value="Genomic_DNA"/>
</dbReference>
<evidence type="ECO:0000313" key="1">
    <source>
        <dbReference type="EMBL" id="VDK57364.1"/>
    </source>
</evidence>
<sequence>MPKPAMVAFTWGFALSTAAAIRKKVILLSLLTVDDVKNHLYASAAVGAVISAMSKGHLVHKKQLCVGNQYGIVDTGSWDFLAICTCVGGWHDGNGRPAN</sequence>
<reference evidence="1 2" key="1">
    <citation type="submission" date="2018-11" db="EMBL/GenBank/DDBJ databases">
        <authorList>
            <consortium name="Pathogen Informatics"/>
        </authorList>
    </citation>
    <scope>NUCLEOTIDE SEQUENCE [LARGE SCALE GENOMIC DNA]</scope>
</reference>
<name>A0A3P6SQI5_CYLGO</name>
<organism evidence="1 2">
    <name type="scientific">Cylicostephanus goldi</name>
    <name type="common">Nematode worm</name>
    <dbReference type="NCBI Taxonomy" id="71465"/>
    <lineage>
        <taxon>Eukaryota</taxon>
        <taxon>Metazoa</taxon>
        <taxon>Ecdysozoa</taxon>
        <taxon>Nematoda</taxon>
        <taxon>Chromadorea</taxon>
        <taxon>Rhabditida</taxon>
        <taxon>Rhabditina</taxon>
        <taxon>Rhabditomorpha</taxon>
        <taxon>Strongyloidea</taxon>
        <taxon>Strongylidae</taxon>
        <taxon>Cylicostephanus</taxon>
    </lineage>
</organism>
<dbReference type="Proteomes" id="UP000271889">
    <property type="component" value="Unassembled WGS sequence"/>
</dbReference>
<proteinExistence type="predicted"/>
<keyword evidence="2" id="KW-1185">Reference proteome</keyword>